<dbReference type="Proteomes" id="UP000789375">
    <property type="component" value="Unassembled WGS sequence"/>
</dbReference>
<dbReference type="AlphaFoldDB" id="A0A9N9FBP1"/>
<dbReference type="SUPFAM" id="SSF82171">
    <property type="entry name" value="DPP6 N-terminal domain-like"/>
    <property type="match status" value="1"/>
</dbReference>
<evidence type="ECO:0000313" key="2">
    <source>
        <dbReference type="EMBL" id="CAG8524297.1"/>
    </source>
</evidence>
<gene>
    <name evidence="2" type="ORF">FMOSSE_LOCUS5191</name>
</gene>
<evidence type="ECO:0000256" key="1">
    <source>
        <dbReference type="SAM" id="MobiDB-lite"/>
    </source>
</evidence>
<evidence type="ECO:0000313" key="3">
    <source>
        <dbReference type="Proteomes" id="UP000789375"/>
    </source>
</evidence>
<organism evidence="2 3">
    <name type="scientific">Funneliformis mosseae</name>
    <name type="common">Endomycorrhizal fungus</name>
    <name type="synonym">Glomus mosseae</name>
    <dbReference type="NCBI Taxonomy" id="27381"/>
    <lineage>
        <taxon>Eukaryota</taxon>
        <taxon>Fungi</taxon>
        <taxon>Fungi incertae sedis</taxon>
        <taxon>Mucoromycota</taxon>
        <taxon>Glomeromycotina</taxon>
        <taxon>Glomeromycetes</taxon>
        <taxon>Glomerales</taxon>
        <taxon>Glomeraceae</taxon>
        <taxon>Funneliformis</taxon>
    </lineage>
</organism>
<dbReference type="EMBL" id="CAJVPP010000953">
    <property type="protein sequence ID" value="CAG8524297.1"/>
    <property type="molecule type" value="Genomic_DNA"/>
</dbReference>
<feature type="region of interest" description="Disordered" evidence="1">
    <location>
        <begin position="1"/>
        <end position="21"/>
    </location>
</feature>
<reference evidence="2" key="1">
    <citation type="submission" date="2021-06" db="EMBL/GenBank/DDBJ databases">
        <authorList>
            <person name="Kallberg Y."/>
            <person name="Tangrot J."/>
            <person name="Rosling A."/>
        </authorList>
    </citation>
    <scope>NUCLEOTIDE SEQUENCE</scope>
    <source>
        <strain evidence="2">87-6 pot B 2015</strain>
    </source>
</reference>
<sequence length="707" mass="84455">MFYDTSDTDEKRGFVSETDKKECPHDGKPITMIEMSPNGKYIVTYSEIDDTVVGWNVDDKEGSLEPIKADENDSHIIHIEHKESKIVHMCVSDKKILAYSNVEYGSRVSTSDLKSNGIHDHLKLYFKYFLDKFYCSFNAREQFILFGVDGDIQEHNIVWVYLTRGNRWMCQKIYTVPAITEIISISKFDKIWLRSDDHIHEWNIMNKETMVISRISRGIKTKDIRISDYKKYTCLKIKNNIIVYSSLMGIPIPIASVDLNDELRLFKFMKNTPELHCLLLTLIDQNSNNKILDYITKYCRNICLDQFKKHNRPSTEYEAEDLPNLPCLFYNCQSNNYMILVVGGYVWKIQIDKIDFDLSLEIKADYDDQFTESWMTYFDRDDSENYENPFILDMNIDKDILFLQIPKSYKDEDIRLDIFILNEIIGLRVFNVKNEQICELFKKTKYEIKVEIEEVKIFKTKEIVISTNFGVFIFHLNEKNELILDYFQYIHHQLRQQVNLNWLSKFMFISNKYLEDDRKLPIDGWVAYVKNDRENFLKHGTALLMFAIEVHDLKLINDIYKKCLNYFKQDLERNKAFLTIINSSMPFLKMCYPEYLSRTQLLIASTFLGFIHLTVEIRQFIYSPIKWFQDYRNLLGILKILKEIEMFYMLPHQRRWKSWFPDTIYYYANVDTSRRKVNELIKNDEWRPEEFPEMKRNLLKILDVQDN</sequence>
<keyword evidence="3" id="KW-1185">Reference proteome</keyword>
<accession>A0A9N9FBP1</accession>
<feature type="compositionally biased region" description="Basic and acidic residues" evidence="1">
    <location>
        <begin position="8"/>
        <end position="21"/>
    </location>
</feature>
<comment type="caution">
    <text evidence="2">The sequence shown here is derived from an EMBL/GenBank/DDBJ whole genome shotgun (WGS) entry which is preliminary data.</text>
</comment>
<proteinExistence type="predicted"/>
<protein>
    <submittedName>
        <fullName evidence="2">9189_t:CDS:1</fullName>
    </submittedName>
</protein>
<name>A0A9N9FBP1_FUNMO</name>